<dbReference type="EMBL" id="JAAGWY010000001">
    <property type="protein sequence ID" value="NEN05076.1"/>
    <property type="molecule type" value="Genomic_DNA"/>
</dbReference>
<evidence type="ECO:0000313" key="3">
    <source>
        <dbReference type="Proteomes" id="UP000474967"/>
    </source>
</evidence>
<proteinExistence type="predicted"/>
<gene>
    <name evidence="2" type="ORF">G3T36_04245</name>
</gene>
<accession>A0A6L9XUU6</accession>
<protein>
    <submittedName>
        <fullName evidence="2">Dabb family protein</fullName>
    </submittedName>
</protein>
<dbReference type="AlphaFoldDB" id="A0A6L9XUU6"/>
<dbReference type="SUPFAM" id="SSF54909">
    <property type="entry name" value="Dimeric alpha+beta barrel"/>
    <property type="match status" value="1"/>
</dbReference>
<dbReference type="SMART" id="SM00886">
    <property type="entry name" value="Dabb"/>
    <property type="match status" value="1"/>
</dbReference>
<evidence type="ECO:0000259" key="1">
    <source>
        <dbReference type="PROSITE" id="PS51502"/>
    </source>
</evidence>
<dbReference type="InterPro" id="IPR011008">
    <property type="entry name" value="Dimeric_a/b-barrel"/>
</dbReference>
<feature type="domain" description="Stress-response A/B barrel" evidence="1">
    <location>
        <begin position="3"/>
        <end position="95"/>
    </location>
</feature>
<sequence length="98" mass="11090">MPIIHSVVFSLVHQPDSREEAAFLQAAGETLSAIPGVHEFTIRRQVSAFSPLRFQFSMVFDDQAAYDAYNSHPAHVGFVEDRWNPEVSAFQEYDFVDA</sequence>
<keyword evidence="3" id="KW-1185">Reference proteome</keyword>
<dbReference type="Gene3D" id="3.30.70.100">
    <property type="match status" value="1"/>
</dbReference>
<evidence type="ECO:0000313" key="2">
    <source>
        <dbReference type="EMBL" id="NEN05076.1"/>
    </source>
</evidence>
<dbReference type="Proteomes" id="UP000474967">
    <property type="component" value="Unassembled WGS sequence"/>
</dbReference>
<dbReference type="PROSITE" id="PS51502">
    <property type="entry name" value="S_R_A_B_BARREL"/>
    <property type="match status" value="1"/>
</dbReference>
<dbReference type="RefSeq" id="WP_163288163.1">
    <property type="nucleotide sequence ID" value="NZ_JAAGWY010000001.1"/>
</dbReference>
<comment type="caution">
    <text evidence="2">The sequence shown here is derived from an EMBL/GenBank/DDBJ whole genome shotgun (WGS) entry which is preliminary data.</text>
</comment>
<organism evidence="2 3">
    <name type="scientific">Leifsonia tongyongensis</name>
    <dbReference type="NCBI Taxonomy" id="1268043"/>
    <lineage>
        <taxon>Bacteria</taxon>
        <taxon>Bacillati</taxon>
        <taxon>Actinomycetota</taxon>
        <taxon>Actinomycetes</taxon>
        <taxon>Micrococcales</taxon>
        <taxon>Microbacteriaceae</taxon>
        <taxon>Leifsonia</taxon>
    </lineage>
</organism>
<name>A0A6L9XUU6_9MICO</name>
<dbReference type="Pfam" id="PF07876">
    <property type="entry name" value="Dabb"/>
    <property type="match status" value="1"/>
</dbReference>
<dbReference type="InterPro" id="IPR013097">
    <property type="entry name" value="Dabb"/>
</dbReference>
<reference evidence="2 3" key="1">
    <citation type="journal article" date="2014" name="J. Microbiol.">
        <title>Diaminobutyricibacter tongyongensis gen. nov., sp. nov. and Homoserinibacter gongjuensis gen. nov., sp. nov. belong to the family Microbacteriaceae.</title>
        <authorList>
            <person name="Kim S.J."/>
            <person name="Ahn J.H."/>
            <person name="Weon H.Y."/>
            <person name="Hamada M."/>
            <person name="Suzuki K."/>
            <person name="Kwon S.W."/>
        </authorList>
    </citation>
    <scope>NUCLEOTIDE SEQUENCE [LARGE SCALE GENOMIC DNA]</scope>
    <source>
        <strain evidence="2 3">NBRC 108724</strain>
    </source>
</reference>